<dbReference type="RefSeq" id="WP_345336301.1">
    <property type="nucleotide sequence ID" value="NZ_BAABJZ010000094.1"/>
</dbReference>
<accession>A0ABP9F8D1</accession>
<dbReference type="InterPro" id="IPR016917">
    <property type="entry name" value="UCP029393"/>
</dbReference>
<proteinExistence type="predicted"/>
<dbReference type="InterPro" id="IPR022584">
    <property type="entry name" value="DUF2937"/>
</dbReference>
<reference evidence="3" key="1">
    <citation type="journal article" date="2019" name="Int. J. Syst. Evol. Microbiol.">
        <title>The Global Catalogue of Microorganisms (GCM) 10K type strain sequencing project: providing services to taxonomists for standard genome sequencing and annotation.</title>
        <authorList>
            <consortium name="The Broad Institute Genomics Platform"/>
            <consortium name="The Broad Institute Genome Sequencing Center for Infectious Disease"/>
            <person name="Wu L."/>
            <person name="Ma J."/>
        </authorList>
    </citation>
    <scope>NUCLEOTIDE SEQUENCE [LARGE SCALE GENOMIC DNA]</scope>
    <source>
        <strain evidence="3">JCM 18401</strain>
    </source>
</reference>
<evidence type="ECO:0000313" key="3">
    <source>
        <dbReference type="Proteomes" id="UP001499988"/>
    </source>
</evidence>
<name>A0ABP9F8D1_9GAMM</name>
<feature type="transmembrane region" description="Helical" evidence="1">
    <location>
        <begin position="134"/>
        <end position="157"/>
    </location>
</feature>
<keyword evidence="1" id="KW-0812">Transmembrane</keyword>
<keyword evidence="1" id="KW-0472">Membrane</keyword>
<sequence>MLKEYARLALFVFSVLLGVQIPGFVDLYQQRLEAHTLEARLGLQGFQQTADQYFHGDLGELILHYKLNPDPVFRRDGDSIGALVARVDQLTLEQVAMDRGQLLAVWHLLVAADPALRQEAVSGYSYRVVLTPMAIGWGIGAALLLGLLLEGFGRACVWCWCRRRRSVGAFGG</sequence>
<gene>
    <name evidence="2" type="ORF">GCM10023333_30440</name>
</gene>
<evidence type="ECO:0000256" key="1">
    <source>
        <dbReference type="SAM" id="Phobius"/>
    </source>
</evidence>
<organism evidence="2 3">
    <name type="scientific">Ferrimonas pelagia</name>
    <dbReference type="NCBI Taxonomy" id="1177826"/>
    <lineage>
        <taxon>Bacteria</taxon>
        <taxon>Pseudomonadati</taxon>
        <taxon>Pseudomonadota</taxon>
        <taxon>Gammaproteobacteria</taxon>
        <taxon>Alteromonadales</taxon>
        <taxon>Ferrimonadaceae</taxon>
        <taxon>Ferrimonas</taxon>
    </lineage>
</organism>
<dbReference type="Proteomes" id="UP001499988">
    <property type="component" value="Unassembled WGS sequence"/>
</dbReference>
<keyword evidence="1" id="KW-1133">Transmembrane helix</keyword>
<dbReference type="EMBL" id="BAABJZ010000094">
    <property type="protein sequence ID" value="GAA4895156.1"/>
    <property type="molecule type" value="Genomic_DNA"/>
</dbReference>
<dbReference type="PIRSF" id="PIRSF029393">
    <property type="entry name" value="UCP029393"/>
    <property type="match status" value="1"/>
</dbReference>
<dbReference type="Pfam" id="PF11157">
    <property type="entry name" value="DUF2937"/>
    <property type="match status" value="1"/>
</dbReference>
<comment type="caution">
    <text evidence="2">The sequence shown here is derived from an EMBL/GenBank/DDBJ whole genome shotgun (WGS) entry which is preliminary data.</text>
</comment>
<keyword evidence="3" id="KW-1185">Reference proteome</keyword>
<evidence type="ECO:0000313" key="2">
    <source>
        <dbReference type="EMBL" id="GAA4895156.1"/>
    </source>
</evidence>
<protein>
    <submittedName>
        <fullName evidence="2">DUF2937 family protein</fullName>
    </submittedName>
</protein>